<feature type="domain" description="Fibronectin type-II" evidence="7">
    <location>
        <begin position="225"/>
        <end position="285"/>
    </location>
</feature>
<feature type="domain" description="Fibronectin type-II" evidence="7">
    <location>
        <begin position="64"/>
        <end position="112"/>
    </location>
</feature>
<dbReference type="GO" id="GO:0005576">
    <property type="term" value="C:extracellular region"/>
    <property type="evidence" value="ECO:0007669"/>
    <property type="project" value="UniProtKB-SubCell"/>
</dbReference>
<name>A0A3B1IX13_ASTMX</name>
<dbReference type="GO" id="GO:0008201">
    <property type="term" value="F:heparin binding"/>
    <property type="evidence" value="ECO:0007669"/>
    <property type="project" value="TreeGrafter"/>
</dbReference>
<comment type="caution">
    <text evidence="6">Lacks conserved residue(s) required for the propagation of feature annotation.</text>
</comment>
<reference evidence="8" key="3">
    <citation type="submission" date="2025-08" db="UniProtKB">
        <authorList>
            <consortium name="Ensembl"/>
        </authorList>
    </citation>
    <scope>IDENTIFICATION</scope>
</reference>
<dbReference type="SUPFAM" id="SSF57440">
    <property type="entry name" value="Kringle-like"/>
    <property type="match status" value="4"/>
</dbReference>
<dbReference type="PRINTS" id="PR00013">
    <property type="entry name" value="FNTYPEII"/>
</dbReference>
<comment type="similarity">
    <text evidence="2">Belongs to the seminal plasma protein family.</text>
</comment>
<dbReference type="Proteomes" id="UP000018467">
    <property type="component" value="Unassembled WGS sequence"/>
</dbReference>
<dbReference type="InterPro" id="IPR036943">
    <property type="entry name" value="FN_type2_sf"/>
</dbReference>
<accession>A0A3B1IX13</accession>
<keyword evidence="9" id="KW-1185">Reference proteome</keyword>
<feature type="disulfide bond" evidence="6">
    <location>
        <begin position="83"/>
        <end position="110"/>
    </location>
</feature>
<evidence type="ECO:0000256" key="5">
    <source>
        <dbReference type="ARBA" id="ARBA00023157"/>
    </source>
</evidence>
<reference evidence="9" key="1">
    <citation type="submission" date="2013-03" db="EMBL/GenBank/DDBJ databases">
        <authorList>
            <person name="Jeffery W."/>
            <person name="Warren W."/>
            <person name="Wilson R.K."/>
        </authorList>
    </citation>
    <scope>NUCLEOTIDE SEQUENCE</scope>
    <source>
        <strain evidence="9">female</strain>
    </source>
</reference>
<organism evidence="8 9">
    <name type="scientific">Astyanax mexicanus</name>
    <name type="common">Blind cave fish</name>
    <name type="synonym">Astyanax fasciatus mexicanus</name>
    <dbReference type="NCBI Taxonomy" id="7994"/>
    <lineage>
        <taxon>Eukaryota</taxon>
        <taxon>Metazoa</taxon>
        <taxon>Chordata</taxon>
        <taxon>Craniata</taxon>
        <taxon>Vertebrata</taxon>
        <taxon>Euteleostomi</taxon>
        <taxon>Actinopterygii</taxon>
        <taxon>Neopterygii</taxon>
        <taxon>Teleostei</taxon>
        <taxon>Ostariophysi</taxon>
        <taxon>Characiformes</taxon>
        <taxon>Characoidei</taxon>
        <taxon>Acestrorhamphidae</taxon>
        <taxon>Acestrorhamphinae</taxon>
        <taxon>Astyanax</taxon>
    </lineage>
</organism>
<dbReference type="InterPro" id="IPR013806">
    <property type="entry name" value="Kringle-like"/>
</dbReference>
<reference evidence="8" key="4">
    <citation type="submission" date="2025-09" db="UniProtKB">
        <authorList>
            <consortium name="Ensembl"/>
        </authorList>
    </citation>
    <scope>IDENTIFICATION</scope>
</reference>
<dbReference type="Bgee" id="ENSAMXG00000034278">
    <property type="expression patterns" value="Expressed in pharyngeal gill"/>
</dbReference>
<comment type="subcellular location">
    <subcellularLocation>
        <location evidence="1">Secreted</location>
    </subcellularLocation>
</comment>
<dbReference type="STRING" id="7994.ENSAMXP00000034241"/>
<dbReference type="InterPro" id="IPR000562">
    <property type="entry name" value="FN_type2_dom"/>
</dbReference>
<dbReference type="PROSITE" id="PS51092">
    <property type="entry name" value="FN2_2"/>
    <property type="match status" value="4"/>
</dbReference>
<dbReference type="PANTHER" id="PTHR22918:SF1">
    <property type="entry name" value="FIBRONECTIN TYPE-II DOMAIN-CONTAINING PROTEIN"/>
    <property type="match status" value="1"/>
</dbReference>
<evidence type="ECO:0000313" key="9">
    <source>
        <dbReference type="Proteomes" id="UP000018467"/>
    </source>
</evidence>
<dbReference type="InterPro" id="IPR051666">
    <property type="entry name" value="SP_Capacitation_Regulator"/>
</dbReference>
<evidence type="ECO:0000259" key="7">
    <source>
        <dbReference type="PROSITE" id="PS51092"/>
    </source>
</evidence>
<evidence type="ECO:0000256" key="1">
    <source>
        <dbReference type="ARBA" id="ARBA00004613"/>
    </source>
</evidence>
<evidence type="ECO:0000256" key="3">
    <source>
        <dbReference type="ARBA" id="ARBA00022525"/>
    </source>
</evidence>
<keyword evidence="4" id="KW-0677">Repeat</keyword>
<feature type="domain" description="Fibronectin type-II" evidence="7">
    <location>
        <begin position="172"/>
        <end position="217"/>
    </location>
</feature>
<dbReference type="Ensembl" id="ENSAMXT00000039439.1">
    <property type="protein sequence ID" value="ENSAMXP00000034241.1"/>
    <property type="gene ID" value="ENSAMXG00000034278.1"/>
</dbReference>
<dbReference type="Pfam" id="PF00040">
    <property type="entry name" value="fn2"/>
    <property type="match status" value="5"/>
</dbReference>
<feature type="domain" description="Fibronectin type-II" evidence="7">
    <location>
        <begin position="11"/>
        <end position="58"/>
    </location>
</feature>
<keyword evidence="5 6" id="KW-1015">Disulfide bond</keyword>
<keyword evidence="3" id="KW-0964">Secreted</keyword>
<evidence type="ECO:0000313" key="8">
    <source>
        <dbReference type="Ensembl" id="ENSAMXP00000034241.1"/>
    </source>
</evidence>
<dbReference type="PANTHER" id="PTHR22918">
    <property type="entry name" value="SEMINAL PLASMA PROTEIN"/>
    <property type="match status" value="1"/>
</dbReference>
<protein>
    <recommendedName>
        <fullName evidence="7">Fibronectin type-II domain-containing protein</fullName>
    </recommendedName>
</protein>
<dbReference type="SMART" id="SM00059">
    <property type="entry name" value="FN2"/>
    <property type="match status" value="4"/>
</dbReference>
<dbReference type="GO" id="GO:0009986">
    <property type="term" value="C:cell surface"/>
    <property type="evidence" value="ECO:0007669"/>
    <property type="project" value="TreeGrafter"/>
</dbReference>
<dbReference type="AlphaFoldDB" id="A0A3B1IX13"/>
<evidence type="ECO:0000256" key="4">
    <source>
        <dbReference type="ARBA" id="ARBA00022737"/>
    </source>
</evidence>
<evidence type="ECO:0000256" key="6">
    <source>
        <dbReference type="PROSITE-ProRule" id="PRU00479"/>
    </source>
</evidence>
<sequence>MLCFFIDNITTKGDQCVFPFFNNGVSYTDCVNVQNSSKPWCSTTDNYTRDGQRGDCLDYGTGNSNGSRCVFPFFYNGNNYTKCIGFTESSPWRWCSTTNNYTRDGKWGECPDYVYIPVPAGCLISPHTDQLGQIGLCAPAWGGPTTPPPPHATVPSPKLPATRVEDTVKGNSNGAQCIFPFFYNGNNYTDCIKFTKSNTMDTTDNYTRDGKWGECTDYDTVNGNSRGSQCVFPFFYNGNNHTDCISFTKSTPWSSTDHQYLSTYKRWCSTTDNYTRDGKWGECTDYGTSLNIFQSEPSGHTRTCLRTGLVTLTSGL</sequence>
<proteinExistence type="inferred from homology"/>
<dbReference type="Gene3D" id="2.10.10.10">
    <property type="entry name" value="Fibronectin, type II, collagen-binding"/>
    <property type="match status" value="4"/>
</dbReference>
<dbReference type="GeneTree" id="ENSGT01000000214845"/>
<feature type="disulfide bond" evidence="6">
    <location>
        <begin position="69"/>
        <end position="95"/>
    </location>
</feature>
<dbReference type="CDD" id="cd00062">
    <property type="entry name" value="FN2"/>
    <property type="match status" value="1"/>
</dbReference>
<dbReference type="InParanoid" id="A0A3B1IX13"/>
<evidence type="ECO:0000256" key="2">
    <source>
        <dbReference type="ARBA" id="ARBA00010011"/>
    </source>
</evidence>
<reference evidence="9" key="2">
    <citation type="journal article" date="2014" name="Nat. Commun.">
        <title>The cavefish genome reveals candidate genes for eye loss.</title>
        <authorList>
            <person name="McGaugh S.E."/>
            <person name="Gross J.B."/>
            <person name="Aken B."/>
            <person name="Blin M."/>
            <person name="Borowsky R."/>
            <person name="Chalopin D."/>
            <person name="Hinaux H."/>
            <person name="Jeffery W.R."/>
            <person name="Keene A."/>
            <person name="Ma L."/>
            <person name="Minx P."/>
            <person name="Murphy D."/>
            <person name="O'Quin K.E."/>
            <person name="Retaux S."/>
            <person name="Rohner N."/>
            <person name="Searle S.M."/>
            <person name="Stahl B.A."/>
            <person name="Tabin C."/>
            <person name="Volff J.N."/>
            <person name="Yoshizawa M."/>
            <person name="Warren W.C."/>
        </authorList>
    </citation>
    <scope>NUCLEOTIDE SEQUENCE [LARGE SCALE GENOMIC DNA]</scope>
    <source>
        <strain evidence="9">female</strain>
    </source>
</reference>